<protein>
    <recommendedName>
        <fullName evidence="7">FHA domain-containing protein</fullName>
    </recommendedName>
</protein>
<dbReference type="AlphaFoldDB" id="A0A2P1PVR2"/>
<dbReference type="CDD" id="cd00060">
    <property type="entry name" value="FHA"/>
    <property type="match status" value="1"/>
</dbReference>
<dbReference type="EMBL" id="CP027860">
    <property type="protein sequence ID" value="AVP98941.1"/>
    <property type="molecule type" value="Genomic_DNA"/>
</dbReference>
<dbReference type="InterPro" id="IPR001867">
    <property type="entry name" value="OmpR/PhoB-type_DNA-bd"/>
</dbReference>
<dbReference type="GO" id="GO:0000160">
    <property type="term" value="P:phosphorelay signal transduction system"/>
    <property type="evidence" value="ECO:0007669"/>
    <property type="project" value="InterPro"/>
</dbReference>
<keyword evidence="6" id="KW-1185">Reference proteome</keyword>
<organism evidence="5 6">
    <name type="scientific">Ahniella affigens</name>
    <dbReference type="NCBI Taxonomy" id="2021234"/>
    <lineage>
        <taxon>Bacteria</taxon>
        <taxon>Pseudomonadati</taxon>
        <taxon>Pseudomonadota</taxon>
        <taxon>Gammaproteobacteria</taxon>
        <taxon>Lysobacterales</taxon>
        <taxon>Rhodanobacteraceae</taxon>
        <taxon>Ahniella</taxon>
    </lineage>
</organism>
<reference evidence="5 6" key="2">
    <citation type="submission" date="2018-03" db="EMBL/GenBank/DDBJ databases">
        <authorList>
            <person name="Keele B.F."/>
        </authorList>
    </citation>
    <scope>NUCLEOTIDE SEQUENCE [LARGE SCALE GENOMIC DNA]</scope>
    <source>
        <strain evidence="5 6">D13</strain>
    </source>
</reference>
<dbReference type="SUPFAM" id="SSF46894">
    <property type="entry name" value="C-terminal effector domain of the bipartite response regulators"/>
    <property type="match status" value="1"/>
</dbReference>
<evidence type="ECO:0000259" key="3">
    <source>
        <dbReference type="PROSITE" id="PS50006"/>
    </source>
</evidence>
<feature type="domain" description="FHA" evidence="3">
    <location>
        <begin position="67"/>
        <end position="116"/>
    </location>
</feature>
<dbReference type="InterPro" id="IPR050923">
    <property type="entry name" value="Cell_Proc_Reg/RNA_Proc"/>
</dbReference>
<feature type="DNA-binding region" description="OmpR/PhoB-type" evidence="2">
    <location>
        <begin position="148"/>
        <end position="247"/>
    </location>
</feature>
<accession>A0A2P1PVR2</accession>
<dbReference type="PROSITE" id="PS51755">
    <property type="entry name" value="OMPR_PHOB"/>
    <property type="match status" value="1"/>
</dbReference>
<dbReference type="InterPro" id="IPR000253">
    <property type="entry name" value="FHA_dom"/>
</dbReference>
<dbReference type="GO" id="GO:0003677">
    <property type="term" value="F:DNA binding"/>
    <property type="evidence" value="ECO:0007669"/>
    <property type="project" value="UniProtKB-UniRule"/>
</dbReference>
<dbReference type="Pfam" id="PF16697">
    <property type="entry name" value="Yop-YscD_cpl"/>
    <property type="match status" value="1"/>
</dbReference>
<feature type="domain" description="OmpR/PhoB-type" evidence="4">
    <location>
        <begin position="148"/>
        <end position="247"/>
    </location>
</feature>
<dbReference type="CDD" id="cd00383">
    <property type="entry name" value="trans_reg_C"/>
    <property type="match status" value="1"/>
</dbReference>
<dbReference type="SUPFAM" id="SSF49879">
    <property type="entry name" value="SMAD/FHA domain"/>
    <property type="match status" value="1"/>
</dbReference>
<sequence>MPIARRRRPHPPRARNPNVCQQRIRQPMTDPTQTLDALPQRHAAQPCLVVLTGSRKGHAFWLEQPRVVIGRADDATIQIDDVSVSRYHAELNRGQDTWLLKDLDSKNGSFLGDRPLTVESPIRDGDLCRFGTVALQFFMVQAVQAIDTSSLHAAGLRLDAEQLVARLGDSFCALTEIEFRMLAALMRRPGRVLSTLALMRAAYPREHVVAEATVASHLRNLRKKLADLNDGDAIIRSYYGRGYSIAEQ</sequence>
<proteinExistence type="predicted"/>
<dbReference type="OrthoDB" id="9802426at2"/>
<dbReference type="InterPro" id="IPR032030">
    <property type="entry name" value="YscD_cytoplasmic_dom"/>
</dbReference>
<evidence type="ECO:0000313" key="5">
    <source>
        <dbReference type="EMBL" id="AVP98941.1"/>
    </source>
</evidence>
<evidence type="ECO:0000313" key="6">
    <source>
        <dbReference type="Proteomes" id="UP000241074"/>
    </source>
</evidence>
<name>A0A2P1PVR2_9GAMM</name>
<dbReference type="InterPro" id="IPR016032">
    <property type="entry name" value="Sig_transdc_resp-reg_C-effctor"/>
</dbReference>
<dbReference type="GO" id="GO:0006355">
    <property type="term" value="P:regulation of DNA-templated transcription"/>
    <property type="evidence" value="ECO:0007669"/>
    <property type="project" value="InterPro"/>
</dbReference>
<evidence type="ECO:0000256" key="1">
    <source>
        <dbReference type="ARBA" id="ARBA00023125"/>
    </source>
</evidence>
<dbReference type="SMART" id="SM00862">
    <property type="entry name" value="Trans_reg_C"/>
    <property type="match status" value="1"/>
</dbReference>
<dbReference type="PROSITE" id="PS50006">
    <property type="entry name" value="FHA_DOMAIN"/>
    <property type="match status" value="1"/>
</dbReference>
<gene>
    <name evidence="5" type="ORF">C7S18_17950</name>
</gene>
<dbReference type="Gene3D" id="1.10.10.10">
    <property type="entry name" value="Winged helix-like DNA-binding domain superfamily/Winged helix DNA-binding domain"/>
    <property type="match status" value="1"/>
</dbReference>
<dbReference type="Proteomes" id="UP000241074">
    <property type="component" value="Chromosome"/>
</dbReference>
<keyword evidence="1 2" id="KW-0238">DNA-binding</keyword>
<evidence type="ECO:0008006" key="7">
    <source>
        <dbReference type="Google" id="ProtNLM"/>
    </source>
</evidence>
<dbReference type="Pfam" id="PF00486">
    <property type="entry name" value="Trans_reg_C"/>
    <property type="match status" value="1"/>
</dbReference>
<reference evidence="5 6" key="1">
    <citation type="submission" date="2018-03" db="EMBL/GenBank/DDBJ databases">
        <title>Ahniella affigens gen. nov., sp. nov., a gammaproteobacterium isolated from sandy soil near a stream.</title>
        <authorList>
            <person name="Ko Y."/>
            <person name="Kim J.-H."/>
        </authorList>
    </citation>
    <scope>NUCLEOTIDE SEQUENCE [LARGE SCALE GENOMIC DNA]</scope>
    <source>
        <strain evidence="5 6">D13</strain>
    </source>
</reference>
<dbReference type="KEGG" id="xba:C7S18_17950"/>
<evidence type="ECO:0000259" key="4">
    <source>
        <dbReference type="PROSITE" id="PS51755"/>
    </source>
</evidence>
<dbReference type="PANTHER" id="PTHR23308">
    <property type="entry name" value="NUCLEAR INHIBITOR OF PROTEIN PHOSPHATASE-1"/>
    <property type="match status" value="1"/>
</dbReference>
<dbReference type="Gene3D" id="2.60.200.20">
    <property type="match status" value="1"/>
</dbReference>
<evidence type="ECO:0000256" key="2">
    <source>
        <dbReference type="PROSITE-ProRule" id="PRU01091"/>
    </source>
</evidence>
<dbReference type="InterPro" id="IPR036388">
    <property type="entry name" value="WH-like_DNA-bd_sf"/>
</dbReference>
<dbReference type="InterPro" id="IPR008984">
    <property type="entry name" value="SMAD_FHA_dom_sf"/>
</dbReference>
<dbReference type="SMART" id="SM00240">
    <property type="entry name" value="FHA"/>
    <property type="match status" value="1"/>
</dbReference>